<reference evidence="1" key="1">
    <citation type="submission" date="2020-08" db="EMBL/GenBank/DDBJ databases">
        <title>Multicomponent nature underlies the extraordinary mechanical properties of spider dragline silk.</title>
        <authorList>
            <person name="Kono N."/>
            <person name="Nakamura H."/>
            <person name="Mori M."/>
            <person name="Yoshida Y."/>
            <person name="Ohtoshi R."/>
            <person name="Malay A.D."/>
            <person name="Moran D.A.P."/>
            <person name="Tomita M."/>
            <person name="Numata K."/>
            <person name="Arakawa K."/>
        </authorList>
    </citation>
    <scope>NUCLEOTIDE SEQUENCE</scope>
</reference>
<dbReference type="AlphaFoldDB" id="A0A8X6YG54"/>
<sequence length="92" mass="9898">MLYFRWKEPVYGVSNRDSPLHHRGKASCPDAVSQVSVLFAGGVPVFSRPGARLLAGSALLFLHLSVWQPSENACTDTVKIALTTVECLAGKA</sequence>
<organism evidence="1 2">
    <name type="scientific">Trichonephila inaurata madagascariensis</name>
    <dbReference type="NCBI Taxonomy" id="2747483"/>
    <lineage>
        <taxon>Eukaryota</taxon>
        <taxon>Metazoa</taxon>
        <taxon>Ecdysozoa</taxon>
        <taxon>Arthropoda</taxon>
        <taxon>Chelicerata</taxon>
        <taxon>Arachnida</taxon>
        <taxon>Araneae</taxon>
        <taxon>Araneomorphae</taxon>
        <taxon>Entelegynae</taxon>
        <taxon>Araneoidea</taxon>
        <taxon>Nephilidae</taxon>
        <taxon>Trichonephila</taxon>
        <taxon>Trichonephila inaurata</taxon>
    </lineage>
</organism>
<protein>
    <submittedName>
        <fullName evidence="1">Uncharacterized protein</fullName>
    </submittedName>
</protein>
<keyword evidence="2" id="KW-1185">Reference proteome</keyword>
<comment type="caution">
    <text evidence="1">The sequence shown here is derived from an EMBL/GenBank/DDBJ whole genome shotgun (WGS) entry which is preliminary data.</text>
</comment>
<dbReference type="EMBL" id="BMAV01019028">
    <property type="protein sequence ID" value="GFY71693.1"/>
    <property type="molecule type" value="Genomic_DNA"/>
</dbReference>
<accession>A0A8X6YG54</accession>
<evidence type="ECO:0000313" key="2">
    <source>
        <dbReference type="Proteomes" id="UP000886998"/>
    </source>
</evidence>
<proteinExistence type="predicted"/>
<evidence type="ECO:0000313" key="1">
    <source>
        <dbReference type="EMBL" id="GFY71693.1"/>
    </source>
</evidence>
<name>A0A8X6YG54_9ARAC</name>
<gene>
    <name evidence="1" type="ORF">TNIN_365811</name>
</gene>
<dbReference type="Proteomes" id="UP000886998">
    <property type="component" value="Unassembled WGS sequence"/>
</dbReference>